<feature type="region of interest" description="Disordered" evidence="1">
    <location>
        <begin position="1"/>
        <end position="53"/>
    </location>
</feature>
<feature type="transmembrane region" description="Helical" evidence="2">
    <location>
        <begin position="245"/>
        <end position="263"/>
    </location>
</feature>
<keyword evidence="2" id="KW-1133">Transmembrane helix</keyword>
<gene>
    <name evidence="3" type="ORF">ACRE_052620</name>
</gene>
<feature type="compositionally biased region" description="Basic and acidic residues" evidence="1">
    <location>
        <begin position="12"/>
        <end position="28"/>
    </location>
</feature>
<keyword evidence="2" id="KW-0472">Membrane</keyword>
<keyword evidence="2" id="KW-0812">Transmembrane</keyword>
<name>A0A086T3P2_HAPC1</name>
<evidence type="ECO:0000256" key="2">
    <source>
        <dbReference type="SAM" id="Phobius"/>
    </source>
</evidence>
<feature type="transmembrane region" description="Helical" evidence="2">
    <location>
        <begin position="56"/>
        <end position="73"/>
    </location>
</feature>
<organism evidence="3 4">
    <name type="scientific">Hapsidospora chrysogenum (strain ATCC 11550 / CBS 779.69 / DSM 880 / IAM 14645 / JCM 23072 / IMI 49137)</name>
    <name type="common">Acremonium chrysogenum</name>
    <dbReference type="NCBI Taxonomy" id="857340"/>
    <lineage>
        <taxon>Eukaryota</taxon>
        <taxon>Fungi</taxon>
        <taxon>Dikarya</taxon>
        <taxon>Ascomycota</taxon>
        <taxon>Pezizomycotina</taxon>
        <taxon>Sordariomycetes</taxon>
        <taxon>Hypocreomycetidae</taxon>
        <taxon>Hypocreales</taxon>
        <taxon>Bionectriaceae</taxon>
        <taxon>Hapsidospora</taxon>
    </lineage>
</organism>
<dbReference type="AlphaFoldDB" id="A0A086T3P2"/>
<evidence type="ECO:0000313" key="3">
    <source>
        <dbReference type="EMBL" id="KFH43974.1"/>
    </source>
</evidence>
<evidence type="ECO:0000313" key="4">
    <source>
        <dbReference type="Proteomes" id="UP000029964"/>
    </source>
</evidence>
<feature type="compositionally biased region" description="Low complexity" evidence="1">
    <location>
        <begin position="43"/>
        <end position="53"/>
    </location>
</feature>
<comment type="caution">
    <text evidence="3">The sequence shown here is derived from an EMBL/GenBank/DDBJ whole genome shotgun (WGS) entry which is preliminary data.</text>
</comment>
<dbReference type="EMBL" id="JPKY01000057">
    <property type="protein sequence ID" value="KFH43974.1"/>
    <property type="molecule type" value="Genomic_DNA"/>
</dbReference>
<protein>
    <submittedName>
        <fullName evidence="3">Uncharacterized protein</fullName>
    </submittedName>
</protein>
<dbReference type="HOGENOM" id="CLU_868678_0_0_1"/>
<feature type="transmembrane region" description="Helical" evidence="2">
    <location>
        <begin position="165"/>
        <end position="187"/>
    </location>
</feature>
<dbReference type="Proteomes" id="UP000029964">
    <property type="component" value="Unassembled WGS sequence"/>
</dbReference>
<sequence>MDNAPDTAVADATRRPEVPPEPHLDRENAPQPRGTEPGPDSQPPDNQQPDPSNAHLGYFLLAVTVGLVSYFVITKWTGVDASGGGPNVSVTVVGLDDRTEHYTYTLKAPSSGFGKLKTRVIWFILYVLVMIGAPRIFVAAGQQLGAMIPPDTLLSSAIHNDQVAGALYAAALAFVSVGLNNVILGYLHDNQCHLGDNPRAYLPFRDREDVKVALRAWGRQLHIYSYLVTGMVKIGVRPVMSTSQYVILAVAVVGLCTWSMLRSSCISNAVFKEVGIYMLLACETLWLLGRSKDIFRGDTKASVDLLWHVSVIMAVMWAPV</sequence>
<accession>A0A086T3P2</accession>
<evidence type="ECO:0000256" key="1">
    <source>
        <dbReference type="SAM" id="MobiDB-lite"/>
    </source>
</evidence>
<reference evidence="4" key="1">
    <citation type="journal article" date="2014" name="Genome Announc.">
        <title>Genome sequence and annotation of Acremonium chrysogenum, producer of the beta-lactam antibiotic cephalosporin C.</title>
        <authorList>
            <person name="Terfehr D."/>
            <person name="Dahlmann T.A."/>
            <person name="Specht T."/>
            <person name="Zadra I."/>
            <person name="Kuernsteiner H."/>
            <person name="Kueck U."/>
        </authorList>
    </citation>
    <scope>NUCLEOTIDE SEQUENCE [LARGE SCALE GENOMIC DNA]</scope>
    <source>
        <strain evidence="4">ATCC 11550 / CBS 779.69 / DSM 880 / IAM 14645 / JCM 23072 / IMI 49137</strain>
    </source>
</reference>
<proteinExistence type="predicted"/>
<feature type="transmembrane region" description="Helical" evidence="2">
    <location>
        <begin position="120"/>
        <end position="145"/>
    </location>
</feature>
<keyword evidence="4" id="KW-1185">Reference proteome</keyword>